<dbReference type="EMBL" id="CP000023">
    <property type="protein sequence ID" value="AAV60397.1"/>
    <property type="molecule type" value="Genomic_DNA"/>
</dbReference>
<dbReference type="Gene3D" id="3.40.50.720">
    <property type="entry name" value="NAD(P)-binding Rossmann-like Domain"/>
    <property type="match status" value="1"/>
</dbReference>
<dbReference type="InterPro" id="IPR020904">
    <property type="entry name" value="Sc_DH/Rdtase_CS"/>
</dbReference>
<dbReference type="PRINTS" id="PR00081">
    <property type="entry name" value="GDHRDH"/>
</dbReference>
<dbReference type="SUPFAM" id="SSF51735">
    <property type="entry name" value="NAD(P)-binding Rossmann-fold domains"/>
    <property type="match status" value="1"/>
</dbReference>
<protein>
    <submittedName>
        <fullName evidence="4">Oxidoreductase, short chain dehydrogenase/reductase family</fullName>
    </submittedName>
</protein>
<dbReference type="PRINTS" id="PR00080">
    <property type="entry name" value="SDRFAMILY"/>
</dbReference>
<dbReference type="STRING" id="264199.stu0704"/>
<comment type="similarity">
    <text evidence="1 3">Belongs to the short-chain dehydrogenases/reductases (SDR) family.</text>
</comment>
<dbReference type="PROSITE" id="PS00061">
    <property type="entry name" value="ADH_SHORT"/>
    <property type="match status" value="1"/>
</dbReference>
<sequence length="259" mass="28303">MEDIMPKNVLIIGATSGIGEATARAFAREGANLILTGRRVERLEALKAEFEATYPNQKVWTFALDVTDMEMVKDVCQAILKSVGQVHVLVNNAGLALGLIAYQDYEEWDLLTMLDTNVKGLMMVTRQILPSMVATNEGHIINMGSKAGIYAYAGAAVYSATKAAVKTFSDGLRIDTIATDIKVTTIQPGIVETDFSQVRFHGDKEDKAANVYQGLEALQAQDIAEAVLYVTKQPRRVQISDMTIMANQQATGFTIHRGE</sequence>
<proteinExistence type="inferred from homology"/>
<dbReference type="PANTHER" id="PTHR42901">
    <property type="entry name" value="ALCOHOL DEHYDROGENASE"/>
    <property type="match status" value="1"/>
</dbReference>
<dbReference type="InterPro" id="IPR002347">
    <property type="entry name" value="SDR_fam"/>
</dbReference>
<organism evidence="4 5">
    <name type="scientific">Streptococcus thermophilus (strain ATCC BAA-250 / LMG 18311)</name>
    <dbReference type="NCBI Taxonomy" id="264199"/>
    <lineage>
        <taxon>Bacteria</taxon>
        <taxon>Bacillati</taxon>
        <taxon>Bacillota</taxon>
        <taxon>Bacilli</taxon>
        <taxon>Lactobacillales</taxon>
        <taxon>Streptococcaceae</taxon>
        <taxon>Streptococcus</taxon>
    </lineage>
</organism>
<gene>
    <name evidence="4" type="ordered locus">stu0704</name>
</gene>
<dbReference type="GO" id="GO:0016616">
    <property type="term" value="F:oxidoreductase activity, acting on the CH-OH group of donors, NAD or NADP as acceptor"/>
    <property type="evidence" value="ECO:0007669"/>
    <property type="project" value="UniProtKB-ARBA"/>
</dbReference>
<dbReference type="Pfam" id="PF00106">
    <property type="entry name" value="adh_short"/>
    <property type="match status" value="1"/>
</dbReference>
<dbReference type="eggNOG" id="COG4221">
    <property type="taxonomic scope" value="Bacteria"/>
</dbReference>
<evidence type="ECO:0000256" key="1">
    <source>
        <dbReference type="ARBA" id="ARBA00006484"/>
    </source>
</evidence>
<evidence type="ECO:0000256" key="3">
    <source>
        <dbReference type="RuleBase" id="RU000363"/>
    </source>
</evidence>
<dbReference type="Proteomes" id="UP000001170">
    <property type="component" value="Chromosome"/>
</dbReference>
<dbReference type="KEGG" id="stl:stu0704"/>
<evidence type="ECO:0000313" key="4">
    <source>
        <dbReference type="EMBL" id="AAV60397.1"/>
    </source>
</evidence>
<dbReference type="InterPro" id="IPR036291">
    <property type="entry name" value="NAD(P)-bd_dom_sf"/>
</dbReference>
<evidence type="ECO:0000256" key="2">
    <source>
        <dbReference type="ARBA" id="ARBA00023002"/>
    </source>
</evidence>
<name>Q5M507_STRT2</name>
<keyword evidence="5" id="KW-1185">Reference proteome</keyword>
<keyword evidence="2" id="KW-0560">Oxidoreductase</keyword>
<dbReference type="FunFam" id="3.40.50.720:FF:000047">
    <property type="entry name" value="NADP-dependent L-serine/L-allo-threonine dehydrogenase"/>
    <property type="match status" value="1"/>
</dbReference>
<accession>Q5M507</accession>
<evidence type="ECO:0000313" key="5">
    <source>
        <dbReference type="Proteomes" id="UP000001170"/>
    </source>
</evidence>
<dbReference type="AlphaFoldDB" id="Q5M507"/>
<dbReference type="PANTHER" id="PTHR42901:SF1">
    <property type="entry name" value="ALCOHOL DEHYDROGENASE"/>
    <property type="match status" value="1"/>
</dbReference>
<reference evidence="4 5" key="1">
    <citation type="journal article" date="2004" name="Nat. Biotechnol.">
        <title>Complete sequence and comparative genome analysis of the dairy bacterium Streptococcus thermophilus.</title>
        <authorList>
            <person name="Bolotin A."/>
            <person name="Quinquis B."/>
            <person name="Renault P."/>
            <person name="Sorokin A."/>
            <person name="Ehrlich S.D."/>
            <person name="Kulakauskas S."/>
            <person name="Lapidus A."/>
            <person name="Goltsman E."/>
            <person name="Mazur M."/>
            <person name="Pusch G.D."/>
            <person name="Fonstein M."/>
            <person name="Overbeek R."/>
            <person name="Kyprides N."/>
            <person name="Purnelle B."/>
            <person name="Prozzi D."/>
            <person name="Ngui K."/>
            <person name="Masuy D."/>
            <person name="Hancy F."/>
            <person name="Burteau S."/>
            <person name="Boutry M."/>
            <person name="Delcour J."/>
            <person name="Goffeau A."/>
            <person name="Hols P."/>
        </authorList>
    </citation>
    <scope>NUCLEOTIDE SEQUENCE [LARGE SCALE GENOMIC DNA]</scope>
    <source>
        <strain evidence="5">ATCC BAA-250 / LMG 18311</strain>
    </source>
</reference>
<dbReference type="HOGENOM" id="CLU_010194_2_10_9"/>